<evidence type="ECO:0000256" key="4">
    <source>
        <dbReference type="ARBA" id="ARBA00023010"/>
    </source>
</evidence>
<evidence type="ECO:0000259" key="12">
    <source>
        <dbReference type="Pfam" id="PF04695"/>
    </source>
</evidence>
<keyword evidence="3 10" id="KW-0653">Protein transport</keyword>
<comment type="caution">
    <text evidence="13">The sequence shown here is derived from an EMBL/GenBank/DDBJ whole genome shotgun (WGS) entry which is preliminary data.</text>
</comment>
<dbReference type="GO" id="GO:0005102">
    <property type="term" value="F:signaling receptor binding"/>
    <property type="evidence" value="ECO:0007669"/>
    <property type="project" value="TreeGrafter"/>
</dbReference>
<proteinExistence type="inferred from homology"/>
<feature type="compositionally biased region" description="Low complexity" evidence="11">
    <location>
        <begin position="307"/>
        <end position="332"/>
    </location>
</feature>
<evidence type="ECO:0000313" key="14">
    <source>
        <dbReference type="Proteomes" id="UP000443090"/>
    </source>
</evidence>
<evidence type="ECO:0000256" key="11">
    <source>
        <dbReference type="SAM" id="MobiDB-lite"/>
    </source>
</evidence>
<evidence type="ECO:0000256" key="3">
    <source>
        <dbReference type="ARBA" id="ARBA00022927"/>
    </source>
</evidence>
<dbReference type="InterPro" id="IPR036388">
    <property type="entry name" value="WH-like_DNA-bd_sf"/>
</dbReference>
<dbReference type="Gene3D" id="1.10.10.10">
    <property type="entry name" value="Winged helix-like DNA-binding domain superfamily/Winged helix DNA-binding domain"/>
    <property type="match status" value="1"/>
</dbReference>
<keyword evidence="4" id="KW-0811">Translocation</keyword>
<evidence type="ECO:0000256" key="10">
    <source>
        <dbReference type="RuleBase" id="RU367032"/>
    </source>
</evidence>
<keyword evidence="6 10" id="KW-0576">Peroxisome</keyword>
<feature type="non-terminal residue" evidence="13">
    <location>
        <position position="1"/>
    </location>
</feature>
<evidence type="ECO:0000256" key="5">
    <source>
        <dbReference type="ARBA" id="ARBA00023136"/>
    </source>
</evidence>
<feature type="non-terminal residue" evidence="13">
    <location>
        <position position="408"/>
    </location>
</feature>
<dbReference type="Proteomes" id="UP000443090">
    <property type="component" value="Unassembled WGS sequence"/>
</dbReference>
<feature type="compositionally biased region" description="Low complexity" evidence="11">
    <location>
        <begin position="381"/>
        <end position="392"/>
    </location>
</feature>
<dbReference type="GO" id="GO:0005778">
    <property type="term" value="C:peroxisomal membrane"/>
    <property type="evidence" value="ECO:0007669"/>
    <property type="project" value="UniProtKB-SubCell"/>
</dbReference>
<dbReference type="InterPro" id="IPR025655">
    <property type="entry name" value="PEX14"/>
</dbReference>
<dbReference type="EMBL" id="QGMI01000001">
    <property type="protein sequence ID" value="TVY50082.1"/>
    <property type="molecule type" value="Genomic_DNA"/>
</dbReference>
<accession>A0A8H8S8F9</accession>
<dbReference type="InterPro" id="IPR006785">
    <property type="entry name" value="Pex14_N"/>
</dbReference>
<dbReference type="PANTHER" id="PTHR23058:SF0">
    <property type="entry name" value="PEROXISOMAL MEMBRANE PROTEIN PEX14"/>
    <property type="match status" value="1"/>
</dbReference>
<feature type="domain" description="Peroxisome membrane anchor protein Pex14p N-terminal" evidence="12">
    <location>
        <begin position="59"/>
        <end position="92"/>
    </location>
</feature>
<keyword evidence="5 10" id="KW-0472">Membrane</keyword>
<evidence type="ECO:0000256" key="1">
    <source>
        <dbReference type="ARBA" id="ARBA00005443"/>
    </source>
</evidence>
<feature type="compositionally biased region" description="Polar residues" evidence="11">
    <location>
        <begin position="290"/>
        <end position="300"/>
    </location>
</feature>
<feature type="region of interest" description="Disordered" evidence="11">
    <location>
        <begin position="111"/>
        <end position="136"/>
    </location>
</feature>
<dbReference type="Pfam" id="PF04695">
    <property type="entry name" value="Pex14_N"/>
    <property type="match status" value="1"/>
</dbReference>
<evidence type="ECO:0000256" key="8">
    <source>
        <dbReference type="ARBA" id="ARBA00029691"/>
    </source>
</evidence>
<evidence type="ECO:0000256" key="2">
    <source>
        <dbReference type="ARBA" id="ARBA00022448"/>
    </source>
</evidence>
<keyword evidence="2 10" id="KW-0813">Transport</keyword>
<evidence type="ECO:0000256" key="7">
    <source>
        <dbReference type="ARBA" id="ARBA00029502"/>
    </source>
</evidence>
<reference evidence="13 14" key="1">
    <citation type="submission" date="2018-05" db="EMBL/GenBank/DDBJ databases">
        <title>Genome sequencing and assembly of the regulated plant pathogen Lachnellula willkommii and related sister species for the development of diagnostic species identification markers.</title>
        <authorList>
            <person name="Giroux E."/>
            <person name="Bilodeau G."/>
        </authorList>
    </citation>
    <scope>NUCLEOTIDE SEQUENCE [LARGE SCALE GENOMIC DNA]</scope>
    <source>
        <strain evidence="13 14">CBS 160.35</strain>
    </source>
</reference>
<organism evidence="13 14">
    <name type="scientific">Lachnellula occidentalis</name>
    <dbReference type="NCBI Taxonomy" id="215460"/>
    <lineage>
        <taxon>Eukaryota</taxon>
        <taxon>Fungi</taxon>
        <taxon>Dikarya</taxon>
        <taxon>Ascomycota</taxon>
        <taxon>Pezizomycotina</taxon>
        <taxon>Leotiomycetes</taxon>
        <taxon>Helotiales</taxon>
        <taxon>Lachnaceae</taxon>
        <taxon>Lachnellula</taxon>
    </lineage>
</organism>
<feature type="compositionally biased region" description="Polar residues" evidence="11">
    <location>
        <begin position="341"/>
        <end position="363"/>
    </location>
</feature>
<protein>
    <recommendedName>
        <fullName evidence="7 10">Peroxisomal membrane protein PEX14</fullName>
    </recommendedName>
    <alternativeName>
        <fullName evidence="8 10">Peroxin-14</fullName>
    </alternativeName>
</protein>
<comment type="subcellular location">
    <subcellularLocation>
        <location evidence="9 10">Peroxisome membrane</location>
    </subcellularLocation>
</comment>
<feature type="region of interest" description="Disordered" evidence="11">
    <location>
        <begin position="284"/>
        <end position="408"/>
    </location>
</feature>
<dbReference type="PANTHER" id="PTHR23058">
    <property type="entry name" value="PEROXISOMAL MEMBRANE PROTEIN PEX14"/>
    <property type="match status" value="1"/>
</dbReference>
<dbReference type="GO" id="GO:0016560">
    <property type="term" value="P:protein import into peroxisome matrix, docking"/>
    <property type="evidence" value="ECO:0007669"/>
    <property type="project" value="UniProtKB-UniRule"/>
</dbReference>
<comment type="similarity">
    <text evidence="1 10">Belongs to the peroxin-14 family.</text>
</comment>
<dbReference type="GO" id="GO:1990429">
    <property type="term" value="C:peroxisomal importomer complex"/>
    <property type="evidence" value="ECO:0007669"/>
    <property type="project" value="TreeGrafter"/>
</dbReference>
<comment type="function">
    <text evidence="10">Component of the PEX13-PEX14 docking complex, a translocon channel that specifically mediates the import of peroxisomal cargo proteins bound to PEX5 receptor. The PEX13-PEX14 docking complex forms a large import pore which can be opened to a diameter of about 9 nm. Mechanistically, PEX5 receptor along with cargo proteins associates with the PEX14 subunit of the PEX13-PEX14 docking complex in the cytosol, leading to the insertion of the receptor into the organelle membrane with the concomitant translocation of the cargo into the peroxisome matrix.</text>
</comment>
<evidence type="ECO:0000256" key="6">
    <source>
        <dbReference type="ARBA" id="ARBA00023140"/>
    </source>
</evidence>
<dbReference type="AlphaFoldDB" id="A0A8H8S8F9"/>
<gene>
    <name evidence="13" type="primary">PEX14</name>
    <name evidence="13" type="ORF">LOCC1_G000004</name>
</gene>
<evidence type="ECO:0000313" key="13">
    <source>
        <dbReference type="EMBL" id="TVY50082.1"/>
    </source>
</evidence>
<sequence length="408" mass="43048">LGSGHLLSRASGLALPGFQSHRATATSNSNAGRPVNPEYADERAVVTQSWLSVKILFLLQDPSVAGSPIENRVAFLQSKNLTQEEVDAALARAGGESAPAPANLSNYAPQQQVARQPPPGYGGYQQQAWQQPPPPEVPQRDWRDWFIMATVMGGVGYGLYFVAKRYVYPIIAPPTEPQLQQDKQAIDEQFEKAFGLLDQLSKDTEELKMSEKTRTERLDVALTEVETVIGELKSASRRREDESRRMGDEVRGLKDLIPKAMDAQKETTDSRLVDLNTELKSLKTLMGQRMNPSGSGSATAGPTYGRAAATSGPATTTTTTPPSSSANGNSTGETVTPKPASVSNGTGTESVASLQGRSGTPFNTGAPAGRAAIPSWQLAAGNKSSSSVNTTTGGNGIGSGSQEASGAA</sequence>
<name>A0A8H8S8F9_9HELO</name>
<keyword evidence="14" id="KW-1185">Reference proteome</keyword>
<evidence type="ECO:0000256" key="9">
    <source>
        <dbReference type="ARBA" id="ARBA00046271"/>
    </source>
</evidence>
<dbReference type="OrthoDB" id="5549158at2759"/>